<evidence type="ECO:0000313" key="4">
    <source>
        <dbReference type="Proteomes" id="UP000481153"/>
    </source>
</evidence>
<proteinExistence type="inferred from homology"/>
<organism evidence="3 4">
    <name type="scientific">Aphanomyces euteiches</name>
    <dbReference type="NCBI Taxonomy" id="100861"/>
    <lineage>
        <taxon>Eukaryota</taxon>
        <taxon>Sar</taxon>
        <taxon>Stramenopiles</taxon>
        <taxon>Oomycota</taxon>
        <taxon>Saprolegniomycetes</taxon>
        <taxon>Saprolegniales</taxon>
        <taxon>Verrucalvaceae</taxon>
        <taxon>Aphanomyces</taxon>
    </lineage>
</organism>
<evidence type="ECO:0000256" key="1">
    <source>
        <dbReference type="ARBA" id="ARBA00006484"/>
    </source>
</evidence>
<dbReference type="InterPro" id="IPR036291">
    <property type="entry name" value="NAD(P)-bd_dom_sf"/>
</dbReference>
<reference evidence="3 4" key="1">
    <citation type="submission" date="2019-07" db="EMBL/GenBank/DDBJ databases">
        <title>Genomics analysis of Aphanomyces spp. identifies a new class of oomycete effector associated with host adaptation.</title>
        <authorList>
            <person name="Gaulin E."/>
        </authorList>
    </citation>
    <scope>NUCLEOTIDE SEQUENCE [LARGE SCALE GENOMIC DNA]</scope>
    <source>
        <strain evidence="3 4">ATCC 201684</strain>
    </source>
</reference>
<name>A0A6G0WRK9_9STRA</name>
<dbReference type="Gene3D" id="3.40.50.720">
    <property type="entry name" value="NAD(P)-binding Rossmann-like Domain"/>
    <property type="match status" value="1"/>
</dbReference>
<dbReference type="EMBL" id="VJMJ01000157">
    <property type="protein sequence ID" value="KAF0730041.1"/>
    <property type="molecule type" value="Genomic_DNA"/>
</dbReference>
<dbReference type="InterPro" id="IPR002347">
    <property type="entry name" value="SDR_fam"/>
</dbReference>
<keyword evidence="2" id="KW-0560">Oxidoreductase</keyword>
<dbReference type="AlphaFoldDB" id="A0A6G0WRK9"/>
<dbReference type="PANTHER" id="PTHR24320">
    <property type="entry name" value="RETINOL DEHYDROGENASE"/>
    <property type="match status" value="1"/>
</dbReference>
<dbReference type="PANTHER" id="PTHR24320:SF148">
    <property type="entry name" value="NAD(P)-BINDING ROSSMANN-FOLD SUPERFAMILY PROTEIN"/>
    <property type="match status" value="1"/>
</dbReference>
<sequence length="215" mass="22776">MTFSIADIPDQTEKVAIVTGGTAGLGLASVISLARKGCPVIFIARSTARGEETLKKVSAALSPATFNVECGVADNEDLDSIVAFANSFLARKLPLHILLLNAGLGTQPFRLIHGVESTLFVNHVAHQLLATRLLPVLETSAPSRLVIVSSVAHTFADTLNLNLTDPKAHHSLRAYGTSKLANIMMGHGLLKRINSANVFVNSVHPGEVSTEITPI</sequence>
<dbReference type="Pfam" id="PF00106">
    <property type="entry name" value="adh_short"/>
    <property type="match status" value="1"/>
</dbReference>
<gene>
    <name evidence="3" type="ORF">Ae201684_012439</name>
</gene>
<evidence type="ECO:0000256" key="2">
    <source>
        <dbReference type="ARBA" id="ARBA00023002"/>
    </source>
</evidence>
<dbReference type="VEuPathDB" id="FungiDB:AeMF1_006651"/>
<accession>A0A6G0WRK9</accession>
<protein>
    <submittedName>
        <fullName evidence="3">Uncharacterized protein</fullName>
    </submittedName>
</protein>
<comment type="caution">
    <text evidence="3">The sequence shown here is derived from an EMBL/GenBank/DDBJ whole genome shotgun (WGS) entry which is preliminary data.</text>
</comment>
<evidence type="ECO:0000313" key="3">
    <source>
        <dbReference type="EMBL" id="KAF0730041.1"/>
    </source>
</evidence>
<dbReference type="Proteomes" id="UP000481153">
    <property type="component" value="Unassembled WGS sequence"/>
</dbReference>
<comment type="similarity">
    <text evidence="1">Belongs to the short-chain dehydrogenases/reductases (SDR) family.</text>
</comment>
<dbReference type="SUPFAM" id="SSF51735">
    <property type="entry name" value="NAD(P)-binding Rossmann-fold domains"/>
    <property type="match status" value="1"/>
</dbReference>
<dbReference type="GO" id="GO:0016491">
    <property type="term" value="F:oxidoreductase activity"/>
    <property type="evidence" value="ECO:0007669"/>
    <property type="project" value="UniProtKB-KW"/>
</dbReference>
<dbReference type="PRINTS" id="PR00081">
    <property type="entry name" value="GDHRDH"/>
</dbReference>
<keyword evidence="4" id="KW-1185">Reference proteome</keyword>